<comment type="caution">
    <text evidence="6">The sequence shown here is derived from an EMBL/GenBank/DDBJ whole genome shotgun (WGS) entry which is preliminary data.</text>
</comment>
<keyword evidence="4" id="KW-0966">Cell projection</keyword>
<dbReference type="EMBL" id="LBMM01007091">
    <property type="protein sequence ID" value="KMQ90050.1"/>
    <property type="molecule type" value="Genomic_DNA"/>
</dbReference>
<evidence type="ECO:0000313" key="6">
    <source>
        <dbReference type="EMBL" id="KMQ90050.1"/>
    </source>
</evidence>
<evidence type="ECO:0000313" key="7">
    <source>
        <dbReference type="Proteomes" id="UP000036403"/>
    </source>
</evidence>
<name>A0A0J7NBS3_LASNI</name>
<dbReference type="PANTHER" id="PTHR14952">
    <property type="entry name" value="ROPPORIN-1-LIKE PROTEIN"/>
    <property type="match status" value="1"/>
</dbReference>
<comment type="similarity">
    <text evidence="5">Belongs to the ropporin family.</text>
</comment>
<evidence type="ECO:0000256" key="4">
    <source>
        <dbReference type="ARBA" id="ARBA00023273"/>
    </source>
</evidence>
<dbReference type="SUPFAM" id="SSF47391">
    <property type="entry name" value="Dimerization-anchoring domain of cAMP-dependent PK regulatory subunit"/>
    <property type="match status" value="1"/>
</dbReference>
<organism evidence="6 7">
    <name type="scientific">Lasius niger</name>
    <name type="common">Black garden ant</name>
    <dbReference type="NCBI Taxonomy" id="67767"/>
    <lineage>
        <taxon>Eukaryota</taxon>
        <taxon>Metazoa</taxon>
        <taxon>Ecdysozoa</taxon>
        <taxon>Arthropoda</taxon>
        <taxon>Hexapoda</taxon>
        <taxon>Insecta</taxon>
        <taxon>Pterygota</taxon>
        <taxon>Neoptera</taxon>
        <taxon>Endopterygota</taxon>
        <taxon>Hymenoptera</taxon>
        <taxon>Apocrita</taxon>
        <taxon>Aculeata</taxon>
        <taxon>Formicoidea</taxon>
        <taxon>Formicidae</taxon>
        <taxon>Formicinae</taxon>
        <taxon>Lasius</taxon>
        <taxon>Lasius</taxon>
    </lineage>
</organism>
<keyword evidence="2" id="KW-0282">Flagellum</keyword>
<comment type="subcellular location">
    <subcellularLocation>
        <location evidence="1">Cell projection</location>
        <location evidence="1">Cilium</location>
        <location evidence="1">Flagellum</location>
    </subcellularLocation>
</comment>
<accession>A0A0J7NBS3</accession>
<evidence type="ECO:0000256" key="5">
    <source>
        <dbReference type="ARBA" id="ARBA00035651"/>
    </source>
</evidence>
<evidence type="ECO:0000256" key="3">
    <source>
        <dbReference type="ARBA" id="ARBA00023069"/>
    </source>
</evidence>
<dbReference type="PANTHER" id="PTHR14952:SF9">
    <property type="entry name" value="EF-HAND DOMAIN-CONTAINING PROTEIN"/>
    <property type="match status" value="1"/>
</dbReference>
<dbReference type="Gene3D" id="1.20.890.10">
    <property type="entry name" value="cAMP-dependent protein kinase regulatory subunit, dimerization-anchoring domain"/>
    <property type="match status" value="1"/>
</dbReference>
<keyword evidence="3" id="KW-0969">Cilium</keyword>
<gene>
    <name evidence="6" type="ORF">RF55_10236</name>
</gene>
<protein>
    <submittedName>
        <fullName evidence="6">Ropporin-1-like protein</fullName>
    </submittedName>
</protein>
<dbReference type="GO" id="GO:0031514">
    <property type="term" value="C:motile cilium"/>
    <property type="evidence" value="ECO:0007669"/>
    <property type="project" value="UniProtKB-SubCell"/>
</dbReference>
<keyword evidence="7" id="KW-1185">Reference proteome</keyword>
<dbReference type="OrthoDB" id="10067602at2759"/>
<proteinExistence type="inferred from homology"/>
<dbReference type="Proteomes" id="UP000036403">
    <property type="component" value="Unassembled WGS sequence"/>
</dbReference>
<dbReference type="PaxDb" id="67767-A0A0J7NBS3"/>
<evidence type="ECO:0000256" key="2">
    <source>
        <dbReference type="ARBA" id="ARBA00022846"/>
    </source>
</evidence>
<evidence type="ECO:0000256" key="1">
    <source>
        <dbReference type="ARBA" id="ARBA00004230"/>
    </source>
</evidence>
<sequence length="360" mass="40151">MSFVEQPLFGREIAVPAKLPMILKQFCKAAIRTQPQDLLKWSGSYFRALADGEEPPVKSRLEYPPPSTASGLTLGFLRVLLRQFGNYNKTLPIEIVSHRWDCLCLDRKDFDAIITIGKFQHTCQVKKFLAIAVGLLGANLTETMIMICQLFTHEPDGGSAMIPLTLFMETYEYLAGLACDGSEKSTCDQDATDERTACKDNSVDRTCSINSQDTDVDVNLDSELISKDEIVSPKTDLSTEPIVNSSFERELTNYEEKKAESLADQKNDSLISNDCAKNKDNTIDKKFCGTDDVNSDGSLFFEVEKDREITCHLNMPGIGRRLPAEQIASVATWMLECAKLQEGMVGPRNIRHTNCPSLHD</sequence>
<reference evidence="6 7" key="1">
    <citation type="submission" date="2015-04" db="EMBL/GenBank/DDBJ databases">
        <title>Lasius niger genome sequencing.</title>
        <authorList>
            <person name="Konorov E.A."/>
            <person name="Nikitin M.A."/>
            <person name="Kirill M.V."/>
            <person name="Chang P."/>
        </authorList>
    </citation>
    <scope>NUCLEOTIDE SEQUENCE [LARGE SCALE GENOMIC DNA]</scope>
    <source>
        <tissue evidence="6">Whole</tissue>
    </source>
</reference>
<dbReference type="AlphaFoldDB" id="A0A0J7NBS3"/>